<dbReference type="InterPro" id="IPR003305">
    <property type="entry name" value="CenC_carb-bd"/>
</dbReference>
<dbReference type="PROSITE" id="PS51760">
    <property type="entry name" value="GH10_2"/>
    <property type="match status" value="1"/>
</dbReference>
<dbReference type="AlphaFoldDB" id="A0ABD3UP90"/>
<dbReference type="GO" id="GO:0000272">
    <property type="term" value="P:polysaccharide catabolic process"/>
    <property type="evidence" value="ECO:0007669"/>
    <property type="project" value="UniProtKB-KW"/>
</dbReference>
<dbReference type="Pfam" id="PF02018">
    <property type="entry name" value="CBM_4_9"/>
    <property type="match status" value="1"/>
</dbReference>
<keyword evidence="2" id="KW-0677">Repeat</keyword>
<evidence type="ECO:0000256" key="1">
    <source>
        <dbReference type="ARBA" id="ARBA00007495"/>
    </source>
</evidence>
<keyword evidence="9" id="KW-1185">Reference proteome</keyword>
<dbReference type="SUPFAM" id="SSF51445">
    <property type="entry name" value="(Trans)glycosidases"/>
    <property type="match status" value="1"/>
</dbReference>
<protein>
    <recommendedName>
        <fullName evidence="7">GH10 domain-containing protein</fullName>
    </recommendedName>
</protein>
<evidence type="ECO:0000256" key="6">
    <source>
        <dbReference type="SAM" id="SignalP"/>
    </source>
</evidence>
<feature type="domain" description="GH10" evidence="7">
    <location>
        <begin position="173"/>
        <end position="490"/>
    </location>
</feature>
<sequence length="551" mass="61476">MKVCVLSAMYVIFLFLLLLTGCTSAVGDESYDYSANIECLEEPLAPQYGGGVVKNPRFDLGLNGWTAFGQGKIALRFSKTGNKFIVAYNRSQPFDSVTQVVSLRKELLYTFSAWVQIGSGKANVSALLKTSNNAQFKTVGSVIAKSGCWSMLKGGFTLDQDTVAQLFFRVRAQITINQIKPRFHIGCGSTETIINTKAYQDWFTARFTATTFDNEMKWYYVEKEQGNENYTIPDAMVSFFEKNGISIRGHTIHWDSYTVIQQWVKNLSLGDTSLPNRETFNVAIKRMGSVVSRYIGKVIGWDVVNENLHNSFFEDKIGPNASAMFYQIARALDPSTPLFLNEYSTLEYATDLKVIPSRFVEKIREIRSFPGNENLNLGIGLQGHFISQPILPYMRSALDVLGATKIPIWLTELDTKKGPQQAAQLEDVMREAFAHPAVEGIIVWAGWKPTICSEACLTNMNKTLPKGCSELCLTDNNFKNLPTGDVVDKLLKEWRTTNVNGVSDNNGLFESNVFHGIYSVTVSHPQIPGIVKLNITVTNDKPGPLKVSIYL</sequence>
<dbReference type="InterPro" id="IPR044846">
    <property type="entry name" value="GH10"/>
</dbReference>
<gene>
    <name evidence="8" type="ORF">ACJIZ3_012757</name>
</gene>
<evidence type="ECO:0000256" key="5">
    <source>
        <dbReference type="ARBA" id="ARBA00023326"/>
    </source>
</evidence>
<dbReference type="InterPro" id="IPR008979">
    <property type="entry name" value="Galactose-bd-like_sf"/>
</dbReference>
<evidence type="ECO:0000256" key="2">
    <source>
        <dbReference type="ARBA" id="ARBA00022737"/>
    </source>
</evidence>
<proteinExistence type="inferred from homology"/>
<dbReference type="SMART" id="SM00633">
    <property type="entry name" value="Glyco_10"/>
    <property type="match status" value="1"/>
</dbReference>
<dbReference type="Pfam" id="PF00331">
    <property type="entry name" value="Glyco_hydro_10"/>
    <property type="match status" value="1"/>
</dbReference>
<comment type="caution">
    <text evidence="8">The sequence shown here is derived from an EMBL/GenBank/DDBJ whole genome shotgun (WGS) entry which is preliminary data.</text>
</comment>
<dbReference type="Gene3D" id="2.60.120.260">
    <property type="entry name" value="Galactose-binding domain-like"/>
    <property type="match status" value="1"/>
</dbReference>
<organism evidence="8 9">
    <name type="scientific">Penstemon smallii</name>
    <dbReference type="NCBI Taxonomy" id="265156"/>
    <lineage>
        <taxon>Eukaryota</taxon>
        <taxon>Viridiplantae</taxon>
        <taxon>Streptophyta</taxon>
        <taxon>Embryophyta</taxon>
        <taxon>Tracheophyta</taxon>
        <taxon>Spermatophyta</taxon>
        <taxon>Magnoliopsida</taxon>
        <taxon>eudicotyledons</taxon>
        <taxon>Gunneridae</taxon>
        <taxon>Pentapetalae</taxon>
        <taxon>asterids</taxon>
        <taxon>lamiids</taxon>
        <taxon>Lamiales</taxon>
        <taxon>Plantaginaceae</taxon>
        <taxon>Cheloneae</taxon>
        <taxon>Penstemon</taxon>
    </lineage>
</organism>
<evidence type="ECO:0000256" key="3">
    <source>
        <dbReference type="ARBA" id="ARBA00022801"/>
    </source>
</evidence>
<keyword evidence="4" id="KW-0119">Carbohydrate metabolism</keyword>
<dbReference type="Proteomes" id="UP001634393">
    <property type="component" value="Unassembled WGS sequence"/>
</dbReference>
<keyword evidence="5" id="KW-0624">Polysaccharide degradation</keyword>
<dbReference type="Gene3D" id="3.20.20.80">
    <property type="entry name" value="Glycosidases"/>
    <property type="match status" value="1"/>
</dbReference>
<comment type="similarity">
    <text evidence="1">Belongs to the glycosyl hydrolase 10 (cellulase F) family.</text>
</comment>
<dbReference type="InterPro" id="IPR017853">
    <property type="entry name" value="GH"/>
</dbReference>
<dbReference type="EMBL" id="JBJXBP010000001">
    <property type="protein sequence ID" value="KAL3850875.1"/>
    <property type="molecule type" value="Genomic_DNA"/>
</dbReference>
<keyword evidence="6" id="KW-0732">Signal</keyword>
<dbReference type="PROSITE" id="PS51257">
    <property type="entry name" value="PROKAR_LIPOPROTEIN"/>
    <property type="match status" value="1"/>
</dbReference>
<dbReference type="GO" id="GO:0031176">
    <property type="term" value="F:endo-1,4-beta-xylanase activity"/>
    <property type="evidence" value="ECO:0007669"/>
    <property type="project" value="UniProtKB-ARBA"/>
</dbReference>
<dbReference type="PANTHER" id="PTHR31490">
    <property type="entry name" value="GLYCOSYL HYDROLASE"/>
    <property type="match status" value="1"/>
</dbReference>
<feature type="chain" id="PRO_5044822325" description="GH10 domain-containing protein" evidence="6">
    <location>
        <begin position="25"/>
        <end position="551"/>
    </location>
</feature>
<keyword evidence="3" id="KW-0378">Hydrolase</keyword>
<evidence type="ECO:0000313" key="9">
    <source>
        <dbReference type="Proteomes" id="UP001634393"/>
    </source>
</evidence>
<dbReference type="InterPro" id="IPR001000">
    <property type="entry name" value="GH10_dom"/>
</dbReference>
<dbReference type="SUPFAM" id="SSF49785">
    <property type="entry name" value="Galactose-binding domain-like"/>
    <property type="match status" value="1"/>
</dbReference>
<reference evidence="8 9" key="1">
    <citation type="submission" date="2024-12" db="EMBL/GenBank/DDBJ databases">
        <title>The unique morphological basis and parallel evolutionary history of personate flowers in Penstemon.</title>
        <authorList>
            <person name="Depatie T.H."/>
            <person name="Wessinger C.A."/>
        </authorList>
    </citation>
    <scope>NUCLEOTIDE SEQUENCE [LARGE SCALE GENOMIC DNA]</scope>
    <source>
        <strain evidence="8">WTNN_2</strain>
        <tissue evidence="8">Leaf</tissue>
    </source>
</reference>
<feature type="signal peptide" evidence="6">
    <location>
        <begin position="1"/>
        <end position="24"/>
    </location>
</feature>
<dbReference type="PANTHER" id="PTHR31490:SF80">
    <property type="entry name" value="ENDO-1,4-BETA-XYLANASE A-LIKE ISOFORM X1"/>
    <property type="match status" value="1"/>
</dbReference>
<evidence type="ECO:0000256" key="4">
    <source>
        <dbReference type="ARBA" id="ARBA00023277"/>
    </source>
</evidence>
<accession>A0ABD3UP90</accession>
<evidence type="ECO:0000313" key="8">
    <source>
        <dbReference type="EMBL" id="KAL3850875.1"/>
    </source>
</evidence>
<name>A0ABD3UP90_9LAMI</name>
<evidence type="ECO:0000259" key="7">
    <source>
        <dbReference type="PROSITE" id="PS51760"/>
    </source>
</evidence>